<sequence length="118" mass="13328">MATRDEEIKQMAELLKSGAIMLSQACPVCKTPLFKLPSGDIMCPRCKKRVIITSREEEATVAVRSETVLSNLESLALSKIEELTLAAKSEKNLDQLFTIEKHLSLWLDLLEKLKKLRK</sequence>
<dbReference type="Proteomes" id="UP000278475">
    <property type="component" value="Unassembled WGS sequence"/>
</dbReference>
<reference evidence="1 2" key="1">
    <citation type="submission" date="2018-06" db="EMBL/GenBank/DDBJ databases">
        <title>Extensive metabolic versatility and redundancy in microbially diverse, dynamic hydrothermal sediments.</title>
        <authorList>
            <person name="Dombrowski N."/>
            <person name="Teske A."/>
            <person name="Baker B.J."/>
        </authorList>
    </citation>
    <scope>NUCLEOTIDE SEQUENCE [LARGE SCALE GENOMIC DNA]</scope>
    <source>
        <strain evidence="1">B66_G16</strain>
    </source>
</reference>
<dbReference type="EMBL" id="QMQV01000001">
    <property type="protein sequence ID" value="RLE50762.1"/>
    <property type="molecule type" value="Genomic_DNA"/>
</dbReference>
<name>A0A497EUQ9_9CREN</name>
<evidence type="ECO:0000313" key="2">
    <source>
        <dbReference type="Proteomes" id="UP000278475"/>
    </source>
</evidence>
<evidence type="ECO:0000313" key="1">
    <source>
        <dbReference type="EMBL" id="RLE50762.1"/>
    </source>
</evidence>
<dbReference type="Pfam" id="PF06677">
    <property type="entry name" value="Auto_anti-p27"/>
    <property type="match status" value="1"/>
</dbReference>
<comment type="caution">
    <text evidence="1">The sequence shown here is derived from an EMBL/GenBank/DDBJ whole genome shotgun (WGS) entry which is preliminary data.</text>
</comment>
<organism evidence="1 2">
    <name type="scientific">Thermoproteota archaeon</name>
    <dbReference type="NCBI Taxonomy" id="2056631"/>
    <lineage>
        <taxon>Archaea</taxon>
        <taxon>Thermoproteota</taxon>
    </lineage>
</organism>
<accession>A0A497EUQ9</accession>
<gene>
    <name evidence="1" type="ORF">DRJ31_00105</name>
</gene>
<dbReference type="AlphaFoldDB" id="A0A497EUQ9"/>
<dbReference type="InterPro" id="IPR009563">
    <property type="entry name" value="SSSCA1"/>
</dbReference>
<proteinExistence type="predicted"/>
<protein>
    <submittedName>
        <fullName evidence="1">Uncharacterized protein</fullName>
    </submittedName>
</protein>